<dbReference type="InterPro" id="IPR036237">
    <property type="entry name" value="Xyl_isomerase-like_sf"/>
</dbReference>
<dbReference type="InterPro" id="IPR001719">
    <property type="entry name" value="AP_endonuc_2"/>
</dbReference>
<dbReference type="Pfam" id="PF01261">
    <property type="entry name" value="AP_endonuc_2"/>
    <property type="match status" value="1"/>
</dbReference>
<gene>
    <name evidence="9" type="ORF">GBAR_LOCUS3866</name>
</gene>
<reference evidence="9" key="1">
    <citation type="submission" date="2023-03" db="EMBL/GenBank/DDBJ databases">
        <authorList>
            <person name="Steffen K."/>
            <person name="Cardenas P."/>
        </authorList>
    </citation>
    <scope>NUCLEOTIDE SEQUENCE</scope>
</reference>
<evidence type="ECO:0000313" key="9">
    <source>
        <dbReference type="EMBL" id="CAI8004273.1"/>
    </source>
</evidence>
<dbReference type="AlphaFoldDB" id="A0AA35W7I3"/>
<dbReference type="Proteomes" id="UP001174909">
    <property type="component" value="Unassembled WGS sequence"/>
</dbReference>
<dbReference type="PROSITE" id="PS00731">
    <property type="entry name" value="AP_NUCLEASE_F2_3"/>
    <property type="match status" value="1"/>
</dbReference>
<dbReference type="EMBL" id="CASHTH010000556">
    <property type="protein sequence ID" value="CAI8004273.1"/>
    <property type="molecule type" value="Genomic_DNA"/>
</dbReference>
<sequence length="285" mass="29914">VKIGAHVSTSGGISKAVGRGQEIGCEALQIFGSSPQSWAFREIPDAEIEAFRQNMADAGIGPVFLHAIYLVNLGTERPDVLQKGIDSLAAHLNLAGRLGAEGLIFHPGSHGGAGFDAVLPQVADGIRQALDKTSDGPCLAVENMAGMGKHIGARFEELGAILDAVDDERLKVCLDTQHSFAAGYDLTTGEGIEDMLAQLDAGPGSTNVVAIHANDSKRVCGSGVDRHDNIGEGFIGESGFAVFMGHPAFAHVPFLLEVPGFEGKGPDQRNVDILKEIRQRVGATQ</sequence>
<evidence type="ECO:0000259" key="8">
    <source>
        <dbReference type="Pfam" id="PF01261"/>
    </source>
</evidence>
<dbReference type="CDD" id="cd00019">
    <property type="entry name" value="AP2Ec"/>
    <property type="match status" value="1"/>
</dbReference>
<dbReference type="PANTHER" id="PTHR21445">
    <property type="entry name" value="ENDONUCLEASE IV ENDODEOXYRIBONUCLEASE IV"/>
    <property type="match status" value="1"/>
</dbReference>
<dbReference type="PROSITE" id="PS51432">
    <property type="entry name" value="AP_NUCLEASE_F2_4"/>
    <property type="match status" value="1"/>
</dbReference>
<organism evidence="9 10">
    <name type="scientific">Geodia barretti</name>
    <name type="common">Barrett's horny sponge</name>
    <dbReference type="NCBI Taxonomy" id="519541"/>
    <lineage>
        <taxon>Eukaryota</taxon>
        <taxon>Metazoa</taxon>
        <taxon>Porifera</taxon>
        <taxon>Demospongiae</taxon>
        <taxon>Heteroscleromorpha</taxon>
        <taxon>Tetractinellida</taxon>
        <taxon>Astrophorina</taxon>
        <taxon>Geodiidae</taxon>
        <taxon>Geodia</taxon>
    </lineage>
</organism>
<protein>
    <submittedName>
        <fullName evidence="9">Probable endonuclease 4</fullName>
    </submittedName>
</protein>
<dbReference type="FunFam" id="3.20.20.150:FF:000001">
    <property type="entry name" value="Probable endonuclease 4"/>
    <property type="match status" value="1"/>
</dbReference>
<keyword evidence="10" id="KW-1185">Reference proteome</keyword>
<dbReference type="HAMAP" id="MF_00152">
    <property type="entry name" value="Nfo"/>
    <property type="match status" value="1"/>
</dbReference>
<dbReference type="NCBIfam" id="TIGR00587">
    <property type="entry name" value="nfo"/>
    <property type="match status" value="1"/>
</dbReference>
<evidence type="ECO:0000256" key="1">
    <source>
        <dbReference type="ARBA" id="ARBA00001947"/>
    </source>
</evidence>
<dbReference type="GO" id="GO:0003677">
    <property type="term" value="F:DNA binding"/>
    <property type="evidence" value="ECO:0007669"/>
    <property type="project" value="InterPro"/>
</dbReference>
<comment type="cofactor">
    <cofactor evidence="1">
        <name>Zn(2+)</name>
        <dbReference type="ChEBI" id="CHEBI:29105"/>
    </cofactor>
</comment>
<keyword evidence="5" id="KW-0378">Hydrolase</keyword>
<proteinExistence type="inferred from homology"/>
<keyword evidence="9" id="KW-0255">Endonuclease</keyword>
<dbReference type="SUPFAM" id="SSF51658">
    <property type="entry name" value="Xylose isomerase-like"/>
    <property type="match status" value="1"/>
</dbReference>
<dbReference type="InterPro" id="IPR018246">
    <property type="entry name" value="AP_endonuc_F2_Zn_BS"/>
</dbReference>
<evidence type="ECO:0000313" key="10">
    <source>
        <dbReference type="Proteomes" id="UP001174909"/>
    </source>
</evidence>
<evidence type="ECO:0000256" key="2">
    <source>
        <dbReference type="ARBA" id="ARBA00005340"/>
    </source>
</evidence>
<feature type="domain" description="Xylose isomerase-like TIM barrel" evidence="8">
    <location>
        <begin position="21"/>
        <end position="265"/>
    </location>
</feature>
<dbReference type="GO" id="GO:0008270">
    <property type="term" value="F:zinc ion binding"/>
    <property type="evidence" value="ECO:0007669"/>
    <property type="project" value="InterPro"/>
</dbReference>
<keyword evidence="3" id="KW-0479">Metal-binding</keyword>
<dbReference type="Gene3D" id="3.20.20.150">
    <property type="entry name" value="Divalent-metal-dependent TIM barrel enzymes"/>
    <property type="match status" value="1"/>
</dbReference>
<dbReference type="SMART" id="SM00518">
    <property type="entry name" value="AP2Ec"/>
    <property type="match status" value="1"/>
</dbReference>
<keyword evidence="9" id="KW-0540">Nuclease</keyword>
<keyword evidence="4" id="KW-0227">DNA damage</keyword>
<comment type="caution">
    <text evidence="9">The sequence shown here is derived from an EMBL/GenBank/DDBJ whole genome shotgun (WGS) entry which is preliminary data.</text>
</comment>
<accession>A0AA35W7I3</accession>
<name>A0AA35W7I3_GEOBA</name>
<evidence type="ECO:0000256" key="3">
    <source>
        <dbReference type="ARBA" id="ARBA00022723"/>
    </source>
</evidence>
<dbReference type="PANTHER" id="PTHR21445:SF0">
    <property type="entry name" value="APURINIC-APYRIMIDINIC ENDONUCLEASE"/>
    <property type="match status" value="1"/>
</dbReference>
<dbReference type="GO" id="GO:0006284">
    <property type="term" value="P:base-excision repair"/>
    <property type="evidence" value="ECO:0007669"/>
    <property type="project" value="TreeGrafter"/>
</dbReference>
<evidence type="ECO:0000256" key="7">
    <source>
        <dbReference type="ARBA" id="ARBA00023204"/>
    </source>
</evidence>
<dbReference type="InterPro" id="IPR013022">
    <property type="entry name" value="Xyl_isomerase-like_TIM-brl"/>
</dbReference>
<keyword evidence="7" id="KW-0234">DNA repair</keyword>
<evidence type="ECO:0000256" key="4">
    <source>
        <dbReference type="ARBA" id="ARBA00022763"/>
    </source>
</evidence>
<keyword evidence="6" id="KW-0862">Zinc</keyword>
<evidence type="ECO:0000256" key="6">
    <source>
        <dbReference type="ARBA" id="ARBA00022833"/>
    </source>
</evidence>
<feature type="non-terminal residue" evidence="9">
    <location>
        <position position="1"/>
    </location>
</feature>
<dbReference type="GO" id="GO:0003906">
    <property type="term" value="F:DNA-(apurinic or apyrimidinic site) endonuclease activity"/>
    <property type="evidence" value="ECO:0007669"/>
    <property type="project" value="TreeGrafter"/>
</dbReference>
<dbReference type="GO" id="GO:0008081">
    <property type="term" value="F:phosphoric diester hydrolase activity"/>
    <property type="evidence" value="ECO:0007669"/>
    <property type="project" value="TreeGrafter"/>
</dbReference>
<comment type="similarity">
    <text evidence="2">Belongs to the AP endonuclease 2 family.</text>
</comment>
<evidence type="ECO:0000256" key="5">
    <source>
        <dbReference type="ARBA" id="ARBA00022801"/>
    </source>
</evidence>